<dbReference type="KEGG" id="ntp:CRH09_30495"/>
<name>A0A291RRI3_9NOCA</name>
<gene>
    <name evidence="1" type="ORF">CRH09_30495</name>
</gene>
<dbReference type="AlphaFoldDB" id="A0A291RRI3"/>
<protein>
    <submittedName>
        <fullName evidence="1">Uncharacterized protein</fullName>
    </submittedName>
</protein>
<evidence type="ECO:0000313" key="2">
    <source>
        <dbReference type="Proteomes" id="UP000221961"/>
    </source>
</evidence>
<sequence>MASDQQRVCRHCGDDIWLDQYPDSWLAGTFASAECDFHLVRCLNCEGEKGHLACLRCVGDGYETGFHEP</sequence>
<dbReference type="EMBL" id="CP023778">
    <property type="protein sequence ID" value="ATL69858.1"/>
    <property type="molecule type" value="Genomic_DNA"/>
</dbReference>
<proteinExistence type="predicted"/>
<accession>A0A291RRI3</accession>
<dbReference type="RefSeq" id="WP_098696863.1">
    <property type="nucleotide sequence ID" value="NZ_CP023778.1"/>
</dbReference>
<dbReference type="Proteomes" id="UP000221961">
    <property type="component" value="Chromosome"/>
</dbReference>
<evidence type="ECO:0000313" key="1">
    <source>
        <dbReference type="EMBL" id="ATL69858.1"/>
    </source>
</evidence>
<organism evidence="1 2">
    <name type="scientific">Nocardia terpenica</name>
    <dbReference type="NCBI Taxonomy" id="455432"/>
    <lineage>
        <taxon>Bacteria</taxon>
        <taxon>Bacillati</taxon>
        <taxon>Actinomycetota</taxon>
        <taxon>Actinomycetes</taxon>
        <taxon>Mycobacteriales</taxon>
        <taxon>Nocardiaceae</taxon>
        <taxon>Nocardia</taxon>
    </lineage>
</organism>
<reference evidence="1 2" key="1">
    <citation type="submission" date="2017-10" db="EMBL/GenBank/DDBJ databases">
        <title>Comparative genomics between pathogenic Norcardia.</title>
        <authorList>
            <person name="Zeng L."/>
        </authorList>
    </citation>
    <scope>NUCLEOTIDE SEQUENCE [LARGE SCALE GENOMIC DNA]</scope>
    <source>
        <strain evidence="1 2">NC_YFY_NT001</strain>
    </source>
</reference>
<dbReference type="GeneID" id="88361614"/>